<evidence type="ECO:0000313" key="1">
    <source>
        <dbReference type="EMBL" id="KAG5577824.1"/>
    </source>
</evidence>
<dbReference type="EMBL" id="JACXVP010000011">
    <property type="protein sequence ID" value="KAG5577824.1"/>
    <property type="molecule type" value="Genomic_DNA"/>
</dbReference>
<dbReference type="OrthoDB" id="10471540at2759"/>
<reference evidence="1 2" key="1">
    <citation type="submission" date="2020-09" db="EMBL/GenBank/DDBJ databases">
        <title>De no assembly of potato wild relative species, Solanum commersonii.</title>
        <authorList>
            <person name="Cho K."/>
        </authorList>
    </citation>
    <scope>NUCLEOTIDE SEQUENCE [LARGE SCALE GENOMIC DNA]</scope>
    <source>
        <strain evidence="1">LZ3.2</strain>
        <tissue evidence="1">Leaf</tissue>
    </source>
</reference>
<accession>A0A9J5WS69</accession>
<dbReference type="Proteomes" id="UP000824120">
    <property type="component" value="Chromosome 11"/>
</dbReference>
<proteinExistence type="predicted"/>
<dbReference type="AlphaFoldDB" id="A0A9J5WS69"/>
<gene>
    <name evidence="1" type="ORF">H5410_057958</name>
</gene>
<keyword evidence="2" id="KW-1185">Reference proteome</keyword>
<protein>
    <submittedName>
        <fullName evidence="1">Uncharacterized protein</fullName>
    </submittedName>
</protein>
<evidence type="ECO:0000313" key="2">
    <source>
        <dbReference type="Proteomes" id="UP000824120"/>
    </source>
</evidence>
<sequence>MDPPKNCWPSECNVSFEQAKHELIIYPSATIPSHLGPKYLSFETRGIAHIVATTLLPRAGSHSTFTQRDTLFTYCLVSRINFHLFSFILSAMVMGYSRNDSSWVVKNDSEDVAAKNLKSKPSSPTSVSSAKFNAALENLCLYECKIGCYVYHCHSDSSIKEDDNQQEFNKEIKDNQKGNRRFALTLFLENKDLHCLLFLGLGSNLLGCYLFI</sequence>
<comment type="caution">
    <text evidence="1">The sequence shown here is derived from an EMBL/GenBank/DDBJ whole genome shotgun (WGS) entry which is preliminary data.</text>
</comment>
<name>A0A9J5WS69_SOLCO</name>
<organism evidence="1 2">
    <name type="scientific">Solanum commersonii</name>
    <name type="common">Commerson's wild potato</name>
    <name type="synonym">Commerson's nightshade</name>
    <dbReference type="NCBI Taxonomy" id="4109"/>
    <lineage>
        <taxon>Eukaryota</taxon>
        <taxon>Viridiplantae</taxon>
        <taxon>Streptophyta</taxon>
        <taxon>Embryophyta</taxon>
        <taxon>Tracheophyta</taxon>
        <taxon>Spermatophyta</taxon>
        <taxon>Magnoliopsida</taxon>
        <taxon>eudicotyledons</taxon>
        <taxon>Gunneridae</taxon>
        <taxon>Pentapetalae</taxon>
        <taxon>asterids</taxon>
        <taxon>lamiids</taxon>
        <taxon>Solanales</taxon>
        <taxon>Solanaceae</taxon>
        <taxon>Solanoideae</taxon>
        <taxon>Solaneae</taxon>
        <taxon>Solanum</taxon>
    </lineage>
</organism>